<keyword evidence="3" id="KW-1185">Reference proteome</keyword>
<proteinExistence type="predicted"/>
<feature type="transmembrane region" description="Helical" evidence="1">
    <location>
        <begin position="5"/>
        <end position="24"/>
    </location>
</feature>
<dbReference type="EMBL" id="FRAF01000007">
    <property type="protein sequence ID" value="SHK00654.1"/>
    <property type="molecule type" value="Genomic_DNA"/>
</dbReference>
<evidence type="ECO:0000313" key="3">
    <source>
        <dbReference type="Proteomes" id="UP000184016"/>
    </source>
</evidence>
<keyword evidence="1" id="KW-1133">Transmembrane helix</keyword>
<dbReference type="OrthoDB" id="9956061at2"/>
<dbReference type="Proteomes" id="UP000184016">
    <property type="component" value="Unassembled WGS sequence"/>
</dbReference>
<organism evidence="2 3">
    <name type="scientific">Alicyclobacillus tolerans</name>
    <dbReference type="NCBI Taxonomy" id="90970"/>
    <lineage>
        <taxon>Bacteria</taxon>
        <taxon>Bacillati</taxon>
        <taxon>Bacillota</taxon>
        <taxon>Bacilli</taxon>
        <taxon>Bacillales</taxon>
        <taxon>Alicyclobacillaceae</taxon>
        <taxon>Alicyclobacillus</taxon>
    </lineage>
</organism>
<protein>
    <submittedName>
        <fullName evidence="2">Uncharacterized protein</fullName>
    </submittedName>
</protein>
<name>A0A1M6NYD9_9BACL</name>
<evidence type="ECO:0000256" key="1">
    <source>
        <dbReference type="SAM" id="Phobius"/>
    </source>
</evidence>
<dbReference type="AlphaFoldDB" id="A0A1M6NYD9"/>
<feature type="transmembrane region" description="Helical" evidence="1">
    <location>
        <begin position="30"/>
        <end position="49"/>
    </location>
</feature>
<sequence>MNDDFLTRTIVWAMISFLLLEALLPEGYNNIAFLFLILQSTLIYVLGIARQKKIDFTATSARLFITYIALAALIVNTKDEK</sequence>
<accession>A0A1M6NYD9</accession>
<reference evidence="3" key="1">
    <citation type="submission" date="2016-11" db="EMBL/GenBank/DDBJ databases">
        <authorList>
            <person name="Varghese N."/>
            <person name="Submissions S."/>
        </authorList>
    </citation>
    <scope>NUCLEOTIDE SEQUENCE [LARGE SCALE GENOMIC DNA]</scope>
    <source>
        <strain evidence="3">USBA-503</strain>
    </source>
</reference>
<dbReference type="RefSeq" id="WP_072873498.1">
    <property type="nucleotide sequence ID" value="NZ_FRAF01000007.1"/>
</dbReference>
<gene>
    <name evidence="2" type="ORF">SAMN05443507_10724</name>
</gene>
<keyword evidence="1" id="KW-0812">Transmembrane</keyword>
<keyword evidence="1" id="KW-0472">Membrane</keyword>
<feature type="transmembrane region" description="Helical" evidence="1">
    <location>
        <begin position="56"/>
        <end position="75"/>
    </location>
</feature>
<evidence type="ECO:0000313" key="2">
    <source>
        <dbReference type="EMBL" id="SHK00654.1"/>
    </source>
</evidence>